<sequence>MTIVTQGVTEKKLSQQKEPLVTKEVSEVENGHVEVGHPKAKIVRFQERARRVNSATTLCVFVTALLVLTFGIIGGVCLYRQFSQYKFRQFRGRCSVPYNVYASEQKQVVTNGFRNYKESFEKNFSTSSSNMVQATKNPYKNFFTEEFEIDIEYEEYEQIEVPDFSHGRHGRFIHDFIVNKTGIVDLEGRRCFVMPLNRKLIYPPHSLVDLMLKMEAGYYDVNTEIVRERMYVITPPITDKKIMGYHIARACSAFPTYHLERMPISKANANRPQRFNKRSVEKDENNVFVEFAGPNISEIQIINLHHAVGAPVE</sequence>
<evidence type="ECO:0000256" key="5">
    <source>
        <dbReference type="ARBA" id="ARBA00022989"/>
    </source>
</evidence>
<organism evidence="11 12">
    <name type="scientific">Limulus polyphemus</name>
    <name type="common">Atlantic horseshoe crab</name>
    <dbReference type="NCBI Taxonomy" id="6850"/>
    <lineage>
        <taxon>Eukaryota</taxon>
        <taxon>Metazoa</taxon>
        <taxon>Ecdysozoa</taxon>
        <taxon>Arthropoda</taxon>
        <taxon>Chelicerata</taxon>
        <taxon>Merostomata</taxon>
        <taxon>Xiphosura</taxon>
        <taxon>Limulidae</taxon>
        <taxon>Limulus</taxon>
    </lineage>
</organism>
<evidence type="ECO:0000256" key="7">
    <source>
        <dbReference type="ARBA" id="ARBA00023157"/>
    </source>
</evidence>
<dbReference type="PANTHER" id="PTHR10962">
    <property type="entry name" value="INTEGRAL TRANSMEMBRANE PROTEIN 2"/>
    <property type="match status" value="1"/>
</dbReference>
<dbReference type="InterPro" id="IPR007084">
    <property type="entry name" value="BRICHOS_dom"/>
</dbReference>
<dbReference type="Proteomes" id="UP000694941">
    <property type="component" value="Unplaced"/>
</dbReference>
<evidence type="ECO:0000256" key="6">
    <source>
        <dbReference type="ARBA" id="ARBA00023136"/>
    </source>
</evidence>
<dbReference type="Pfam" id="PF04089">
    <property type="entry name" value="BRICHOS"/>
    <property type="match status" value="1"/>
</dbReference>
<protein>
    <recommendedName>
        <fullName evidence="9">Integral membrane protein 2</fullName>
    </recommendedName>
</protein>
<comment type="similarity">
    <text evidence="2 9">Belongs to the ITM2 family.</text>
</comment>
<feature type="transmembrane region" description="Helical" evidence="9">
    <location>
        <begin position="55"/>
        <end position="79"/>
    </location>
</feature>
<evidence type="ECO:0000256" key="2">
    <source>
        <dbReference type="ARBA" id="ARBA00006794"/>
    </source>
</evidence>
<comment type="subcellular location">
    <subcellularLocation>
        <location evidence="1 9">Membrane</location>
        <topology evidence="1 9">Single-pass type II membrane protein</topology>
    </subcellularLocation>
</comment>
<evidence type="ECO:0000256" key="8">
    <source>
        <dbReference type="ARBA" id="ARBA00023180"/>
    </source>
</evidence>
<keyword evidence="8" id="KW-0325">Glycoprotein</keyword>
<keyword evidence="7" id="KW-1015">Disulfide bond</keyword>
<proteinExistence type="inferred from homology"/>
<dbReference type="GeneID" id="106473133"/>
<dbReference type="PROSITE" id="PS50869">
    <property type="entry name" value="BRICHOS"/>
    <property type="match status" value="1"/>
</dbReference>
<evidence type="ECO:0000256" key="9">
    <source>
        <dbReference type="RuleBase" id="RU367061"/>
    </source>
</evidence>
<evidence type="ECO:0000313" key="12">
    <source>
        <dbReference type="RefSeq" id="XP_013789267.1"/>
    </source>
</evidence>
<keyword evidence="6 9" id="KW-0472">Membrane</keyword>
<dbReference type="SMART" id="SM01039">
    <property type="entry name" value="BRICHOS"/>
    <property type="match status" value="1"/>
</dbReference>
<keyword evidence="3 9" id="KW-0812">Transmembrane</keyword>
<dbReference type="InterPro" id="IPR040145">
    <property type="entry name" value="ITM2"/>
</dbReference>
<keyword evidence="9" id="KW-1003">Cell membrane</keyword>
<accession>A0ABM1BV52</accession>
<evidence type="ECO:0000256" key="4">
    <source>
        <dbReference type="ARBA" id="ARBA00022968"/>
    </source>
</evidence>
<feature type="domain" description="BRICHOS" evidence="10">
    <location>
        <begin position="164"/>
        <end position="259"/>
    </location>
</feature>
<evidence type="ECO:0000256" key="1">
    <source>
        <dbReference type="ARBA" id="ARBA00004606"/>
    </source>
</evidence>
<keyword evidence="4 9" id="KW-0735">Signal-anchor</keyword>
<evidence type="ECO:0000313" key="11">
    <source>
        <dbReference type="Proteomes" id="UP000694941"/>
    </source>
</evidence>
<dbReference type="PANTHER" id="PTHR10962:SF1">
    <property type="entry name" value="INTEGRAL MEMBRANE PROTEIN 2"/>
    <property type="match status" value="1"/>
</dbReference>
<name>A0ABM1BV52_LIMPO</name>
<gene>
    <name evidence="12" type="primary">LOC106473133</name>
</gene>
<keyword evidence="11" id="KW-1185">Reference proteome</keyword>
<evidence type="ECO:0000259" key="10">
    <source>
        <dbReference type="PROSITE" id="PS50869"/>
    </source>
</evidence>
<evidence type="ECO:0000256" key="3">
    <source>
        <dbReference type="ARBA" id="ARBA00022692"/>
    </source>
</evidence>
<dbReference type="RefSeq" id="XP_013789267.1">
    <property type="nucleotide sequence ID" value="XM_013933813.1"/>
</dbReference>
<keyword evidence="5 9" id="KW-1133">Transmembrane helix</keyword>
<reference evidence="12" key="1">
    <citation type="submission" date="2025-08" db="UniProtKB">
        <authorList>
            <consortium name="RefSeq"/>
        </authorList>
    </citation>
    <scope>IDENTIFICATION</scope>
    <source>
        <tissue evidence="12">Muscle</tissue>
    </source>
</reference>